<dbReference type="PANTHER" id="PTHR42829">
    <property type="entry name" value="NADH-UBIQUINONE OXIDOREDUCTASE CHAIN 5"/>
    <property type="match status" value="1"/>
</dbReference>
<evidence type="ECO:0000256" key="7">
    <source>
        <dbReference type="ARBA" id="ARBA00031027"/>
    </source>
</evidence>
<dbReference type="GO" id="GO:0042773">
    <property type="term" value="P:ATP synthesis coupled electron transport"/>
    <property type="evidence" value="ECO:0007669"/>
    <property type="project" value="InterPro"/>
</dbReference>
<evidence type="ECO:0000256" key="9">
    <source>
        <dbReference type="SAM" id="Phobius"/>
    </source>
</evidence>
<feature type="transmembrane region" description="Helical" evidence="9">
    <location>
        <begin position="519"/>
        <end position="540"/>
    </location>
</feature>
<feature type="transmembrane region" description="Helical" evidence="9">
    <location>
        <begin position="233"/>
        <end position="251"/>
    </location>
</feature>
<accession>A0A7T1HF26</accession>
<evidence type="ECO:0000313" key="11">
    <source>
        <dbReference type="EMBL" id="QPN54273.1"/>
    </source>
</evidence>
<organism evidence="11">
    <name type="scientific">Myrsidea sp. ADS-2020</name>
    <dbReference type="NCBI Taxonomy" id="2794901"/>
    <lineage>
        <taxon>Eukaryota</taxon>
        <taxon>Metazoa</taxon>
        <taxon>Ecdysozoa</taxon>
        <taxon>Arthropoda</taxon>
        <taxon>Hexapoda</taxon>
        <taxon>Insecta</taxon>
        <taxon>Pterygota</taxon>
        <taxon>Neoptera</taxon>
        <taxon>Paraneoptera</taxon>
        <taxon>Psocodea</taxon>
        <taxon>Troctomorpha</taxon>
        <taxon>Phthiraptera</taxon>
        <taxon>Amblycera</taxon>
        <taxon>Menoponidae</taxon>
        <taxon>Myrsidea</taxon>
    </lineage>
</organism>
<feature type="transmembrane region" description="Helical" evidence="9">
    <location>
        <begin position="408"/>
        <end position="426"/>
    </location>
</feature>
<dbReference type="EMBL" id="MW199173">
    <property type="protein sequence ID" value="QPN54273.1"/>
    <property type="molecule type" value="Genomic_DNA"/>
</dbReference>
<name>A0A7T1HF26_9NEOP</name>
<keyword evidence="4 9" id="KW-0812">Transmembrane</keyword>
<dbReference type="GO" id="GO:0016020">
    <property type="term" value="C:membrane"/>
    <property type="evidence" value="ECO:0007669"/>
    <property type="project" value="UniProtKB-SubCell"/>
</dbReference>
<gene>
    <name evidence="11" type="primary">nad5</name>
</gene>
<dbReference type="InterPro" id="IPR003945">
    <property type="entry name" value="NU5C-like"/>
</dbReference>
<feature type="transmembrane region" description="Helical" evidence="9">
    <location>
        <begin position="201"/>
        <end position="221"/>
    </location>
</feature>
<comment type="function">
    <text evidence="1">Core subunit of the mitochondrial membrane respiratory chain NADH dehydrogenase (Complex I) that is believed to belong to the minimal assembly required for catalysis. Complex I functions in the transfer of electrons from NADH to the respiratory chain. The immediate electron acceptor for the enzyme is believed to be ubiquinone.</text>
</comment>
<evidence type="ECO:0000256" key="3">
    <source>
        <dbReference type="ARBA" id="ARBA00012944"/>
    </source>
</evidence>
<keyword evidence="11" id="KW-0496">Mitochondrion</keyword>
<feature type="transmembrane region" description="Helical" evidence="9">
    <location>
        <begin position="363"/>
        <end position="388"/>
    </location>
</feature>
<proteinExistence type="predicted"/>
<evidence type="ECO:0000256" key="5">
    <source>
        <dbReference type="ARBA" id="ARBA00022989"/>
    </source>
</evidence>
<keyword evidence="6 9" id="KW-0472">Membrane</keyword>
<sequence length="541" mass="61050">MISYLFLLCASLTIMSVVVLKEWSWVVDFSIMNLEILNLSFSFYLEKYNSIFLFTVLFIFSMVFSYSFSYLSEEIFLKRFLGILTLFVFSMCILILSSNLFSSLIGWDGLGITSLFLILFYYSKSATKASTLTFLMNRVGDCFFILGLTQVLLLSESFVVYSCSDFLEGVVLLVIMTSITKSAQIPFSTWLPAAMEAPTPVSALVHSSTLVTAGIYLLFRYNVLWISSNSKDILMVVSVGTCFMAALSALVESDLKKLIALSTLSQLGFIMLSFSLGLLMQGYLHMLMHAYFKALLFLCSGLIIHSFKGSQSIINMSLSGKQNPLLMTIMSCALLSMSGLPFLSGFYSKDLIIDSLKMSQYSISVVVLMILSFMCTVAYSVRMVWYLWNSSMNWHSMSDSDLTMIKPMIPLAMLASLGGSLITWLMTDQEFYINTSKILILFLLSGTTGIYWVYSEVKTSSFLEKKWNLTTFNVILSDLFFQSSMSYKNSSDLEGVPEIMNKYIMREFNNSSWKMAKTMVHYSGNTEFFMFLLVAVALLVM</sequence>
<geneLocation type="mitochondrion" evidence="11"/>
<comment type="catalytic activity">
    <reaction evidence="8">
        <text>a ubiquinone + NADH + 5 H(+)(in) = a ubiquinol + NAD(+) + 4 H(+)(out)</text>
        <dbReference type="Rhea" id="RHEA:29091"/>
        <dbReference type="Rhea" id="RHEA-COMP:9565"/>
        <dbReference type="Rhea" id="RHEA-COMP:9566"/>
        <dbReference type="ChEBI" id="CHEBI:15378"/>
        <dbReference type="ChEBI" id="CHEBI:16389"/>
        <dbReference type="ChEBI" id="CHEBI:17976"/>
        <dbReference type="ChEBI" id="CHEBI:57540"/>
        <dbReference type="ChEBI" id="CHEBI:57945"/>
        <dbReference type="EC" id="7.1.1.2"/>
    </reaction>
</comment>
<dbReference type="PANTHER" id="PTHR42829:SF2">
    <property type="entry name" value="NADH-UBIQUINONE OXIDOREDUCTASE CHAIN 5"/>
    <property type="match status" value="1"/>
</dbReference>
<evidence type="ECO:0000259" key="10">
    <source>
        <dbReference type="Pfam" id="PF00361"/>
    </source>
</evidence>
<dbReference type="PRINTS" id="PR01434">
    <property type="entry name" value="NADHDHGNASE5"/>
</dbReference>
<dbReference type="GO" id="GO:0003954">
    <property type="term" value="F:NADH dehydrogenase activity"/>
    <property type="evidence" value="ECO:0007669"/>
    <property type="project" value="TreeGrafter"/>
</dbReference>
<feature type="transmembrane region" description="Helical" evidence="9">
    <location>
        <begin position="258"/>
        <end position="280"/>
    </location>
</feature>
<dbReference type="GO" id="GO:0015990">
    <property type="term" value="P:electron transport coupled proton transport"/>
    <property type="evidence" value="ECO:0007669"/>
    <property type="project" value="TreeGrafter"/>
</dbReference>
<feature type="transmembrane region" description="Helical" evidence="9">
    <location>
        <begin position="80"/>
        <end position="98"/>
    </location>
</feature>
<feature type="transmembrane region" description="Helical" evidence="9">
    <location>
        <begin position="48"/>
        <end position="68"/>
    </location>
</feature>
<dbReference type="GO" id="GO:0008137">
    <property type="term" value="F:NADH dehydrogenase (ubiquinone) activity"/>
    <property type="evidence" value="ECO:0007669"/>
    <property type="project" value="UniProtKB-EC"/>
</dbReference>
<feature type="transmembrane region" description="Helical" evidence="9">
    <location>
        <begin position="134"/>
        <end position="153"/>
    </location>
</feature>
<dbReference type="InterPro" id="IPR001750">
    <property type="entry name" value="ND/Mrp_TM"/>
</dbReference>
<evidence type="ECO:0000256" key="2">
    <source>
        <dbReference type="ARBA" id="ARBA00004141"/>
    </source>
</evidence>
<feature type="transmembrane region" description="Helical" evidence="9">
    <location>
        <begin position="159"/>
        <end position="180"/>
    </location>
</feature>
<evidence type="ECO:0000256" key="1">
    <source>
        <dbReference type="ARBA" id="ARBA00003257"/>
    </source>
</evidence>
<evidence type="ECO:0000256" key="8">
    <source>
        <dbReference type="ARBA" id="ARBA00049551"/>
    </source>
</evidence>
<keyword evidence="5 9" id="KW-1133">Transmembrane helix</keyword>
<feature type="transmembrane region" description="Helical" evidence="9">
    <location>
        <begin position="104"/>
        <end position="122"/>
    </location>
</feature>
<dbReference type="Pfam" id="PF00361">
    <property type="entry name" value="Proton_antipo_M"/>
    <property type="match status" value="1"/>
</dbReference>
<evidence type="ECO:0000256" key="4">
    <source>
        <dbReference type="ARBA" id="ARBA00022692"/>
    </source>
</evidence>
<feature type="domain" description="NADH:quinone oxidoreductase/Mrp antiporter transmembrane" evidence="10">
    <location>
        <begin position="97"/>
        <end position="372"/>
    </location>
</feature>
<evidence type="ECO:0000256" key="6">
    <source>
        <dbReference type="ARBA" id="ARBA00023136"/>
    </source>
</evidence>
<feature type="transmembrane region" description="Helical" evidence="9">
    <location>
        <begin position="325"/>
        <end position="343"/>
    </location>
</feature>
<comment type="subcellular location">
    <subcellularLocation>
        <location evidence="2">Membrane</location>
        <topology evidence="2">Multi-pass membrane protein</topology>
    </subcellularLocation>
</comment>
<dbReference type="EC" id="7.1.1.2" evidence="3"/>
<feature type="transmembrane region" description="Helical" evidence="9">
    <location>
        <begin position="438"/>
        <end position="455"/>
    </location>
</feature>
<dbReference type="AlphaFoldDB" id="A0A7T1HF26"/>
<reference evidence="11" key="1">
    <citation type="journal article" date="2020" name="Gene">
        <title>Structure, gene order, and nucleotide composition of mitochondrial genomes in parasitic lice from Amblycera.</title>
        <authorList>
            <person name="Sweet A.D."/>
            <person name="Johnson K.P."/>
            <person name="Cao Y."/>
            <person name="de Moya R.S."/>
            <person name="Skinner R.K."/>
            <person name="Tan M."/>
            <person name="Virrueta-Herrera S."/>
            <person name="Cameron S.L."/>
        </authorList>
    </citation>
    <scope>NUCLEOTIDE SEQUENCE</scope>
    <source>
        <strain evidence="11">Mysp</strain>
    </source>
</reference>
<protein>
    <recommendedName>
        <fullName evidence="3">NADH:ubiquinone reductase (H(+)-translocating)</fullName>
        <ecNumber evidence="3">7.1.1.2</ecNumber>
    </recommendedName>
    <alternativeName>
        <fullName evidence="7">NADH dehydrogenase subunit 5</fullName>
    </alternativeName>
</protein>